<evidence type="ECO:0000313" key="10">
    <source>
        <dbReference type="Proteomes" id="UP000272503"/>
    </source>
</evidence>
<feature type="transmembrane region" description="Helical" evidence="7">
    <location>
        <begin position="44"/>
        <end position="63"/>
    </location>
</feature>
<evidence type="ECO:0000259" key="8">
    <source>
        <dbReference type="Pfam" id="PF05425"/>
    </source>
</evidence>
<feature type="transmembrane region" description="Helical" evidence="7">
    <location>
        <begin position="431"/>
        <end position="454"/>
    </location>
</feature>
<evidence type="ECO:0000256" key="3">
    <source>
        <dbReference type="ARBA" id="ARBA00022692"/>
    </source>
</evidence>
<feature type="transmembrane region" description="Helical" evidence="7">
    <location>
        <begin position="84"/>
        <end position="106"/>
    </location>
</feature>
<keyword evidence="10" id="KW-1185">Reference proteome</keyword>
<dbReference type="Pfam" id="PF09678">
    <property type="entry name" value="Caa3_CtaG"/>
    <property type="match status" value="1"/>
</dbReference>
<feature type="transmembrane region" description="Helical" evidence="7">
    <location>
        <begin position="255"/>
        <end position="273"/>
    </location>
</feature>
<keyword evidence="3 7" id="KW-0812">Transmembrane</keyword>
<dbReference type="PANTHER" id="PTHR34820:SF4">
    <property type="entry name" value="INNER MEMBRANE PROTEIN YEBZ"/>
    <property type="match status" value="1"/>
</dbReference>
<dbReference type="Proteomes" id="UP000272503">
    <property type="component" value="Unassembled WGS sequence"/>
</dbReference>
<protein>
    <recommendedName>
        <fullName evidence="8">Copper resistance protein D domain-containing protein</fullName>
    </recommendedName>
</protein>
<organism evidence="9 10">
    <name type="scientific">Mycetocola tolaasinivorans</name>
    <dbReference type="NCBI Taxonomy" id="76635"/>
    <lineage>
        <taxon>Bacteria</taxon>
        <taxon>Bacillati</taxon>
        <taxon>Actinomycetota</taxon>
        <taxon>Actinomycetes</taxon>
        <taxon>Micrococcales</taxon>
        <taxon>Microbacteriaceae</taxon>
        <taxon>Mycetocola</taxon>
    </lineage>
</organism>
<feature type="transmembrane region" description="Helical" evidence="7">
    <location>
        <begin position="294"/>
        <end position="316"/>
    </location>
</feature>
<keyword evidence="5 7" id="KW-0472">Membrane</keyword>
<feature type="transmembrane region" description="Helical" evidence="7">
    <location>
        <begin position="596"/>
        <end position="617"/>
    </location>
</feature>
<evidence type="ECO:0000256" key="1">
    <source>
        <dbReference type="ARBA" id="ARBA00004651"/>
    </source>
</evidence>
<feature type="compositionally biased region" description="Low complexity" evidence="6">
    <location>
        <begin position="676"/>
        <end position="686"/>
    </location>
</feature>
<feature type="region of interest" description="Disordered" evidence="6">
    <location>
        <begin position="653"/>
        <end position="692"/>
    </location>
</feature>
<accession>A0A3L7A7D9</accession>
<dbReference type="InterPro" id="IPR019108">
    <property type="entry name" value="Caa3_assmbl_CtaG-rel"/>
</dbReference>
<name>A0A3L7A7D9_9MICO</name>
<feature type="transmembrane region" description="Helical" evidence="7">
    <location>
        <begin position="543"/>
        <end position="564"/>
    </location>
</feature>
<feature type="transmembrane region" description="Helical" evidence="7">
    <location>
        <begin position="222"/>
        <end position="243"/>
    </location>
</feature>
<evidence type="ECO:0000256" key="4">
    <source>
        <dbReference type="ARBA" id="ARBA00022989"/>
    </source>
</evidence>
<dbReference type="PANTHER" id="PTHR34820">
    <property type="entry name" value="INNER MEMBRANE PROTEIN YEBZ"/>
    <property type="match status" value="1"/>
</dbReference>
<feature type="domain" description="Copper resistance protein D" evidence="8">
    <location>
        <begin position="218"/>
        <end position="316"/>
    </location>
</feature>
<evidence type="ECO:0000256" key="6">
    <source>
        <dbReference type="SAM" id="MobiDB-lite"/>
    </source>
</evidence>
<feature type="transmembrane region" description="Helical" evidence="7">
    <location>
        <begin position="364"/>
        <end position="382"/>
    </location>
</feature>
<reference evidence="9 10" key="1">
    <citation type="submission" date="2018-10" db="EMBL/GenBank/DDBJ databases">
        <authorList>
            <person name="Li J."/>
        </authorList>
    </citation>
    <scope>NUCLEOTIDE SEQUENCE [LARGE SCALE GENOMIC DNA]</scope>
    <source>
        <strain evidence="9 10">IF 016277</strain>
    </source>
</reference>
<dbReference type="GO" id="GO:0005886">
    <property type="term" value="C:plasma membrane"/>
    <property type="evidence" value="ECO:0007669"/>
    <property type="project" value="UniProtKB-SubCell"/>
</dbReference>
<dbReference type="GO" id="GO:0006825">
    <property type="term" value="P:copper ion transport"/>
    <property type="evidence" value="ECO:0007669"/>
    <property type="project" value="InterPro"/>
</dbReference>
<feature type="transmembrane region" description="Helical" evidence="7">
    <location>
        <begin position="394"/>
        <end position="411"/>
    </location>
</feature>
<dbReference type="OrthoDB" id="5241646at2"/>
<gene>
    <name evidence="9" type="ORF">D9V32_09570</name>
</gene>
<dbReference type="Pfam" id="PF05425">
    <property type="entry name" value="CopD"/>
    <property type="match status" value="1"/>
</dbReference>
<evidence type="ECO:0000256" key="7">
    <source>
        <dbReference type="SAM" id="Phobius"/>
    </source>
</evidence>
<feature type="transmembrane region" description="Helical" evidence="7">
    <location>
        <begin position="151"/>
        <end position="175"/>
    </location>
</feature>
<proteinExistence type="predicted"/>
<dbReference type="InterPro" id="IPR032694">
    <property type="entry name" value="CopC/D"/>
</dbReference>
<comment type="caution">
    <text evidence="9">The sequence shown here is derived from an EMBL/GenBank/DDBJ whole genome shotgun (WGS) entry which is preliminary data.</text>
</comment>
<keyword evidence="2" id="KW-1003">Cell membrane</keyword>
<dbReference type="AlphaFoldDB" id="A0A3L7A7D9"/>
<comment type="subcellular location">
    <subcellularLocation>
        <location evidence="1">Cell membrane</location>
        <topology evidence="1">Multi-pass membrane protein</topology>
    </subcellularLocation>
</comment>
<dbReference type="EMBL" id="RCUX01000006">
    <property type="protein sequence ID" value="RLP75770.1"/>
    <property type="molecule type" value="Genomic_DNA"/>
</dbReference>
<feature type="transmembrane region" description="Helical" evidence="7">
    <location>
        <begin position="511"/>
        <end position="531"/>
    </location>
</feature>
<evidence type="ECO:0000256" key="2">
    <source>
        <dbReference type="ARBA" id="ARBA00022475"/>
    </source>
</evidence>
<feature type="transmembrane region" description="Helical" evidence="7">
    <location>
        <begin position="475"/>
        <end position="499"/>
    </location>
</feature>
<feature type="transmembrane region" description="Helical" evidence="7">
    <location>
        <begin position="118"/>
        <end position="144"/>
    </location>
</feature>
<feature type="compositionally biased region" description="Basic and acidic residues" evidence="6">
    <location>
        <begin position="653"/>
        <end position="662"/>
    </location>
</feature>
<keyword evidence="4 7" id="KW-1133">Transmembrane helix</keyword>
<feature type="transmembrane region" description="Helical" evidence="7">
    <location>
        <begin position="187"/>
        <end position="210"/>
    </location>
</feature>
<evidence type="ECO:0000313" key="9">
    <source>
        <dbReference type="EMBL" id="RLP75770.1"/>
    </source>
</evidence>
<sequence>MIALALATLGVGLTMTGALSRDTALVNPGTVVLWGNPIARVLHDLFASVTIGMLLLATFILPGQKSIPGRVSRVQERAVYWAGWAAWGWFFAALGVLLFTAANTFGEPITSPAFFNNLILYVTGIDLGIALLFSLVLVLICALITTFARRLAWVAAANAIGVLALLPLALSGHAAGTAEHANAVNSLAMHIVGVTVWVGGLIAVIVFRNATRKRFPVVVERYSIVAGWAFAAVALSGVVNASLRLTALSDLWTTAYGQLLLVKIVILVLLGLAGARYRTSLIPKLRQDPGSKKLFIRMAVAEVAFMAIAMGASVALSRSAPPVPQVALPTVGEVDQAVRSALIGFDFPPAMTAWNMLTQVHIDWFWLAAALVGIALYVRAVVRLRRRGDEWPIARMIAWILGCLGLIYVTSGGPGVYAQVSFSTHMIQHMILMMFVPPLLVSGGPVLLALRTLPTRTDGSRGLREWILVLVHSRYLRVLSMPAVAGGIFAGSLVVFYYTGWFEWAMFTHQGHFLMTVHFLASGYLFFWVLIGVDPGPGRPIYPLRLILLLATLAFHAFFGLSIMSNTEILGERWWAALRYTDQAALLTDQGVGGGIAWGAGELPTVIVAIVLVVQWMRSEERAAKRYDRRADRDGDAELNAYNARLAKIQVRDVAEGLEREPSTTGTTETQETDTQETATYETATYETEEKS</sequence>
<dbReference type="InterPro" id="IPR008457">
    <property type="entry name" value="Cu-R_CopD_dom"/>
</dbReference>
<evidence type="ECO:0000256" key="5">
    <source>
        <dbReference type="ARBA" id="ARBA00023136"/>
    </source>
</evidence>